<dbReference type="EMBL" id="CAKXAJ010021030">
    <property type="protein sequence ID" value="CAH2225946.1"/>
    <property type="molecule type" value="Genomic_DNA"/>
</dbReference>
<comment type="caution">
    <text evidence="2">The sequence shown here is derived from an EMBL/GenBank/DDBJ whole genome shotgun (WGS) entry which is preliminary data.</text>
</comment>
<accession>A0A8S4R091</accession>
<feature type="compositionally biased region" description="Basic and acidic residues" evidence="1">
    <location>
        <begin position="27"/>
        <end position="40"/>
    </location>
</feature>
<dbReference type="Proteomes" id="UP000838756">
    <property type="component" value="Unassembled WGS sequence"/>
</dbReference>
<keyword evidence="3" id="KW-1185">Reference proteome</keyword>
<sequence length="120" mass="13495">MWNQMKKPDVMRNFFGRALRNNQQPHDPTHAVAEENDSIQKELSRYNPKAGSCTTDKKTHEVRPLRNAFTHPNGQVDDYGGWLLSTAANHAATIAVADCSLKATLDDALHKITKLEELQL</sequence>
<feature type="region of interest" description="Disordered" evidence="1">
    <location>
        <begin position="20"/>
        <end position="40"/>
    </location>
</feature>
<evidence type="ECO:0000313" key="3">
    <source>
        <dbReference type="Proteomes" id="UP000838756"/>
    </source>
</evidence>
<proteinExistence type="predicted"/>
<dbReference type="AlphaFoldDB" id="A0A8S4R091"/>
<protein>
    <submittedName>
        <fullName evidence="2">Jg5972 protein</fullName>
    </submittedName>
</protein>
<gene>
    <name evidence="2" type="primary">jg5972</name>
    <name evidence="2" type="ORF">PAEG_LOCUS7011</name>
</gene>
<name>A0A8S4R091_9NEOP</name>
<evidence type="ECO:0000313" key="2">
    <source>
        <dbReference type="EMBL" id="CAH2225946.1"/>
    </source>
</evidence>
<reference evidence="2" key="1">
    <citation type="submission" date="2022-03" db="EMBL/GenBank/DDBJ databases">
        <authorList>
            <person name="Lindestad O."/>
        </authorList>
    </citation>
    <scope>NUCLEOTIDE SEQUENCE</scope>
</reference>
<evidence type="ECO:0000256" key="1">
    <source>
        <dbReference type="SAM" id="MobiDB-lite"/>
    </source>
</evidence>
<organism evidence="2 3">
    <name type="scientific">Pararge aegeria aegeria</name>
    <dbReference type="NCBI Taxonomy" id="348720"/>
    <lineage>
        <taxon>Eukaryota</taxon>
        <taxon>Metazoa</taxon>
        <taxon>Ecdysozoa</taxon>
        <taxon>Arthropoda</taxon>
        <taxon>Hexapoda</taxon>
        <taxon>Insecta</taxon>
        <taxon>Pterygota</taxon>
        <taxon>Neoptera</taxon>
        <taxon>Endopterygota</taxon>
        <taxon>Lepidoptera</taxon>
        <taxon>Glossata</taxon>
        <taxon>Ditrysia</taxon>
        <taxon>Papilionoidea</taxon>
        <taxon>Nymphalidae</taxon>
        <taxon>Satyrinae</taxon>
        <taxon>Satyrini</taxon>
        <taxon>Parargina</taxon>
        <taxon>Pararge</taxon>
    </lineage>
</organism>